<dbReference type="GO" id="GO:0016787">
    <property type="term" value="F:hydrolase activity"/>
    <property type="evidence" value="ECO:0007669"/>
    <property type="project" value="UniProtKB-KW"/>
</dbReference>
<dbReference type="Pfam" id="PF00857">
    <property type="entry name" value="Isochorismatase"/>
    <property type="match status" value="1"/>
</dbReference>
<name>A0A7W7ZIG5_9BACT</name>
<keyword evidence="1 4" id="KW-0378">Hydrolase</keyword>
<proteinExistence type="predicted"/>
<evidence type="ECO:0000313" key="5">
    <source>
        <dbReference type="Proteomes" id="UP000540989"/>
    </source>
</evidence>
<feature type="domain" description="Isochorismatase-like" evidence="3">
    <location>
        <begin position="71"/>
        <end position="277"/>
    </location>
</feature>
<protein>
    <submittedName>
        <fullName evidence="4">Ureidoacrylate peracid hydrolase</fullName>
        <ecNumber evidence="4">3.5.1.110</ecNumber>
    </submittedName>
</protein>
<dbReference type="InterPro" id="IPR036380">
    <property type="entry name" value="Isochorismatase-like_sf"/>
</dbReference>
<sequence length="311" mass="34107">MINDQQDLNRSQGMSRRKALRLAGAFATAFSQGAAKTLLAEIVDTQATEQVGRRIKIPAKPAPIEVDLSKTAVIVIDMQNDFVSKSGMLDRLGADISMIQRAVAPTCQLIAAARRLGMTIIYLKMAFKPDLLDVGPEGSPNWIAHQYAGVGKTMTAPDGRAGRILVRDTWNTEVVAELEPKANDIQIYKHRYSGFFETDLDARLKQLGVRKLLVTGCTTSVCVESTVRDAMFLDYSSIVLEDCVGEPLGNDLARTNHEASLYVIAGRNFGWVSSSAQVIESMNQHVNLHRDGGHRLRMGNAQPPQRQQSLG</sequence>
<dbReference type="InterPro" id="IPR000868">
    <property type="entry name" value="Isochorismatase-like_dom"/>
</dbReference>
<dbReference type="EMBL" id="JACHIP010000014">
    <property type="protein sequence ID" value="MBB5060488.1"/>
    <property type="molecule type" value="Genomic_DNA"/>
</dbReference>
<dbReference type="SUPFAM" id="SSF52499">
    <property type="entry name" value="Isochorismatase-like hydrolases"/>
    <property type="match status" value="1"/>
</dbReference>
<dbReference type="PANTHER" id="PTHR43540:SF6">
    <property type="entry name" value="ISOCHORISMATASE-LIKE DOMAIN-CONTAINING PROTEIN"/>
    <property type="match status" value="1"/>
</dbReference>
<feature type="compositionally biased region" description="Polar residues" evidence="2">
    <location>
        <begin position="302"/>
        <end position="311"/>
    </location>
</feature>
<keyword evidence="5" id="KW-1185">Reference proteome</keyword>
<dbReference type="RefSeq" id="WP_221313159.1">
    <property type="nucleotide sequence ID" value="NZ_JACHIP010000014.1"/>
</dbReference>
<evidence type="ECO:0000256" key="1">
    <source>
        <dbReference type="ARBA" id="ARBA00022801"/>
    </source>
</evidence>
<dbReference type="AlphaFoldDB" id="A0A7W7ZIG5"/>
<dbReference type="Gene3D" id="3.40.50.850">
    <property type="entry name" value="Isochorismatase-like"/>
    <property type="match status" value="1"/>
</dbReference>
<evidence type="ECO:0000259" key="3">
    <source>
        <dbReference type="Pfam" id="PF00857"/>
    </source>
</evidence>
<evidence type="ECO:0000313" key="4">
    <source>
        <dbReference type="EMBL" id="MBB5060488.1"/>
    </source>
</evidence>
<dbReference type="EC" id="3.5.1.110" evidence="4"/>
<comment type="caution">
    <text evidence="4">The sequence shown here is derived from an EMBL/GenBank/DDBJ whole genome shotgun (WGS) entry which is preliminary data.</text>
</comment>
<reference evidence="4 5" key="1">
    <citation type="submission" date="2020-08" db="EMBL/GenBank/DDBJ databases">
        <title>Genomic Encyclopedia of Type Strains, Phase IV (KMG-V): Genome sequencing to study the core and pangenomes of soil and plant-associated prokaryotes.</title>
        <authorList>
            <person name="Whitman W."/>
        </authorList>
    </citation>
    <scope>NUCLEOTIDE SEQUENCE [LARGE SCALE GENOMIC DNA]</scope>
    <source>
        <strain evidence="4 5">M8UP14</strain>
    </source>
</reference>
<accession>A0A7W7ZIG5</accession>
<gene>
    <name evidence="4" type="ORF">HDF16_005224</name>
</gene>
<dbReference type="PANTHER" id="PTHR43540">
    <property type="entry name" value="PEROXYUREIDOACRYLATE/UREIDOACRYLATE AMIDOHYDROLASE-RELATED"/>
    <property type="match status" value="1"/>
</dbReference>
<dbReference type="InterPro" id="IPR050272">
    <property type="entry name" value="Isochorismatase-like_hydrls"/>
</dbReference>
<dbReference type="CDD" id="cd00431">
    <property type="entry name" value="cysteine_hydrolases"/>
    <property type="match status" value="1"/>
</dbReference>
<evidence type="ECO:0000256" key="2">
    <source>
        <dbReference type="SAM" id="MobiDB-lite"/>
    </source>
</evidence>
<dbReference type="Proteomes" id="UP000540989">
    <property type="component" value="Unassembled WGS sequence"/>
</dbReference>
<feature type="region of interest" description="Disordered" evidence="2">
    <location>
        <begin position="292"/>
        <end position="311"/>
    </location>
</feature>
<organism evidence="4 5">
    <name type="scientific">Granulicella aggregans</name>
    <dbReference type="NCBI Taxonomy" id="474949"/>
    <lineage>
        <taxon>Bacteria</taxon>
        <taxon>Pseudomonadati</taxon>
        <taxon>Acidobacteriota</taxon>
        <taxon>Terriglobia</taxon>
        <taxon>Terriglobales</taxon>
        <taxon>Acidobacteriaceae</taxon>
        <taxon>Granulicella</taxon>
    </lineage>
</organism>